<organism evidence="3 4">
    <name type="scientific">Paenibacillus azoreducens</name>
    <dbReference type="NCBI Taxonomy" id="116718"/>
    <lineage>
        <taxon>Bacteria</taxon>
        <taxon>Bacillati</taxon>
        <taxon>Bacillota</taxon>
        <taxon>Bacilli</taxon>
        <taxon>Bacillales</taxon>
        <taxon>Paenibacillaceae</taxon>
        <taxon>Paenibacillus</taxon>
    </lineage>
</organism>
<sequence>MKLIMVGPIPPPIGGISVHIQRLADELQKHNVECVIYNESNVADQQRHIVAMGSYRKFVLQIPFIRGDLFHFHTIDPRFRMLLGCYKLLGKKIMLTVHGESLSQQLEHAGRLTRKLLLASLKRIDYIVCVNEATTRLLLNLGFRQDRVGTIPAYIHPNERGGGQWPLPAEVSKFIDTEDFVICANGFVRLFQDHDLYGIDLLIEMMRGLTDNGISARLLFALLGAAEQSPEERKYYEAIKRRIAAYGLAERFYFYEVKDTEFWPILKKSRLFIRPTSMDGYGVSVAEALHCQIPAVASDVCKRPDGTLLFKSRDLEELTETVRRVIRNYESFKQSASKAMPKDYASDLIAVYNRISGPKPIESKVMSRVNR</sequence>
<evidence type="ECO:0000313" key="3">
    <source>
        <dbReference type="EMBL" id="GIO49116.1"/>
    </source>
</evidence>
<dbReference type="Proteomes" id="UP000682811">
    <property type="component" value="Unassembled WGS sequence"/>
</dbReference>
<name>A0A919YCJ2_9BACL</name>
<dbReference type="GO" id="GO:0016757">
    <property type="term" value="F:glycosyltransferase activity"/>
    <property type="evidence" value="ECO:0007669"/>
    <property type="project" value="InterPro"/>
</dbReference>
<evidence type="ECO:0008006" key="5">
    <source>
        <dbReference type="Google" id="ProtNLM"/>
    </source>
</evidence>
<evidence type="ECO:0000259" key="2">
    <source>
        <dbReference type="Pfam" id="PF13439"/>
    </source>
</evidence>
<dbReference type="InterPro" id="IPR028098">
    <property type="entry name" value="Glyco_trans_4-like_N"/>
</dbReference>
<feature type="domain" description="Glycosyl transferase family 1" evidence="1">
    <location>
        <begin position="197"/>
        <end position="331"/>
    </location>
</feature>
<dbReference type="EMBL" id="BORT01000019">
    <property type="protein sequence ID" value="GIO49116.1"/>
    <property type="molecule type" value="Genomic_DNA"/>
</dbReference>
<comment type="caution">
    <text evidence="3">The sequence shown here is derived from an EMBL/GenBank/DDBJ whole genome shotgun (WGS) entry which is preliminary data.</text>
</comment>
<reference evidence="3 4" key="1">
    <citation type="submission" date="2021-03" db="EMBL/GenBank/DDBJ databases">
        <title>Antimicrobial resistance genes in bacteria isolated from Japanese honey, and their potential for conferring macrolide and lincosamide resistance in the American foulbrood pathogen Paenibacillus larvae.</title>
        <authorList>
            <person name="Okamoto M."/>
            <person name="Kumagai M."/>
            <person name="Kanamori H."/>
            <person name="Takamatsu D."/>
        </authorList>
    </citation>
    <scope>NUCLEOTIDE SEQUENCE [LARGE SCALE GENOMIC DNA]</scope>
    <source>
        <strain evidence="3 4">J34TS1</strain>
    </source>
</reference>
<dbReference type="Pfam" id="PF13439">
    <property type="entry name" value="Glyco_transf_4"/>
    <property type="match status" value="1"/>
</dbReference>
<dbReference type="RefSeq" id="WP_212979678.1">
    <property type="nucleotide sequence ID" value="NZ_AP025343.1"/>
</dbReference>
<proteinExistence type="predicted"/>
<dbReference type="AlphaFoldDB" id="A0A919YCJ2"/>
<evidence type="ECO:0000259" key="1">
    <source>
        <dbReference type="Pfam" id="PF00534"/>
    </source>
</evidence>
<evidence type="ECO:0000313" key="4">
    <source>
        <dbReference type="Proteomes" id="UP000682811"/>
    </source>
</evidence>
<gene>
    <name evidence="3" type="ORF">J34TS1_38810</name>
</gene>
<feature type="domain" description="Glycosyltransferase subfamily 4-like N-terminal" evidence="2">
    <location>
        <begin position="13"/>
        <end position="153"/>
    </location>
</feature>
<accession>A0A919YCJ2</accession>
<dbReference type="Pfam" id="PF00534">
    <property type="entry name" value="Glycos_transf_1"/>
    <property type="match status" value="1"/>
</dbReference>
<protein>
    <recommendedName>
        <fullName evidence="5">Glycosyltransferase</fullName>
    </recommendedName>
</protein>
<dbReference type="CDD" id="cd03801">
    <property type="entry name" value="GT4_PimA-like"/>
    <property type="match status" value="1"/>
</dbReference>
<dbReference type="PANTHER" id="PTHR12526">
    <property type="entry name" value="GLYCOSYLTRANSFERASE"/>
    <property type="match status" value="1"/>
</dbReference>
<keyword evidence="4" id="KW-1185">Reference proteome</keyword>
<dbReference type="Gene3D" id="3.40.50.2000">
    <property type="entry name" value="Glycogen Phosphorylase B"/>
    <property type="match status" value="2"/>
</dbReference>
<dbReference type="SUPFAM" id="SSF53756">
    <property type="entry name" value="UDP-Glycosyltransferase/glycogen phosphorylase"/>
    <property type="match status" value="1"/>
</dbReference>
<dbReference type="InterPro" id="IPR001296">
    <property type="entry name" value="Glyco_trans_1"/>
</dbReference>